<dbReference type="GO" id="GO:0016853">
    <property type="term" value="F:isomerase activity"/>
    <property type="evidence" value="ECO:0007669"/>
    <property type="project" value="InterPro"/>
</dbReference>
<dbReference type="Proteomes" id="UP000315010">
    <property type="component" value="Unassembled WGS sequence"/>
</dbReference>
<keyword evidence="3" id="KW-1185">Reference proteome</keyword>
<name>A0A5C5ZAR5_9BACT</name>
<reference evidence="2 3" key="1">
    <citation type="submission" date="2019-02" db="EMBL/GenBank/DDBJ databases">
        <title>Deep-cultivation of Planctomycetes and their phenomic and genomic characterization uncovers novel biology.</title>
        <authorList>
            <person name="Wiegand S."/>
            <person name="Jogler M."/>
            <person name="Boedeker C."/>
            <person name="Pinto D."/>
            <person name="Vollmers J."/>
            <person name="Rivas-Marin E."/>
            <person name="Kohn T."/>
            <person name="Peeters S.H."/>
            <person name="Heuer A."/>
            <person name="Rast P."/>
            <person name="Oberbeckmann S."/>
            <person name="Bunk B."/>
            <person name="Jeske O."/>
            <person name="Meyerdierks A."/>
            <person name="Storesund J.E."/>
            <person name="Kallscheuer N."/>
            <person name="Luecker S."/>
            <person name="Lage O.M."/>
            <person name="Pohl T."/>
            <person name="Merkel B.J."/>
            <person name="Hornburger P."/>
            <person name="Mueller R.-W."/>
            <person name="Bruemmer F."/>
            <person name="Labrenz M."/>
            <person name="Spormann A.M."/>
            <person name="Op Den Camp H."/>
            <person name="Overmann J."/>
            <person name="Amann R."/>
            <person name="Jetten M.S.M."/>
            <person name="Mascher T."/>
            <person name="Medema M.H."/>
            <person name="Devos D.P."/>
            <person name="Kaster A.-K."/>
            <person name="Ovreas L."/>
            <person name="Rohde M."/>
            <person name="Galperin M.Y."/>
            <person name="Jogler C."/>
        </authorList>
    </citation>
    <scope>NUCLEOTIDE SEQUENCE [LARGE SCALE GENOMIC DNA]</scope>
    <source>
        <strain evidence="2 3">CA13</strain>
    </source>
</reference>
<feature type="chain" id="PRO_5022941464" evidence="1">
    <location>
        <begin position="21"/>
        <end position="317"/>
    </location>
</feature>
<evidence type="ECO:0000256" key="1">
    <source>
        <dbReference type="SAM" id="SignalP"/>
    </source>
</evidence>
<organism evidence="2 3">
    <name type="scientific">Novipirellula herctigrandis</name>
    <dbReference type="NCBI Taxonomy" id="2527986"/>
    <lineage>
        <taxon>Bacteria</taxon>
        <taxon>Pseudomonadati</taxon>
        <taxon>Planctomycetota</taxon>
        <taxon>Planctomycetia</taxon>
        <taxon>Pirellulales</taxon>
        <taxon>Pirellulaceae</taxon>
        <taxon>Novipirellula</taxon>
    </lineage>
</organism>
<proteinExistence type="predicted"/>
<accession>A0A5C5ZAR5</accession>
<evidence type="ECO:0000313" key="3">
    <source>
        <dbReference type="Proteomes" id="UP000315010"/>
    </source>
</evidence>
<dbReference type="InterPro" id="IPR011013">
    <property type="entry name" value="Gal_mutarotase_sf_dom"/>
</dbReference>
<dbReference type="RefSeq" id="WP_146400913.1">
    <property type="nucleotide sequence ID" value="NZ_SJPJ01000001.1"/>
</dbReference>
<protein>
    <submittedName>
        <fullName evidence="2">Aldose 1-epimerase</fullName>
    </submittedName>
</protein>
<dbReference type="Gene3D" id="2.70.98.10">
    <property type="match status" value="1"/>
</dbReference>
<dbReference type="OrthoDB" id="9795355at2"/>
<dbReference type="InterPro" id="IPR008183">
    <property type="entry name" value="Aldose_1/G6P_1-epimerase"/>
</dbReference>
<dbReference type="GO" id="GO:0005975">
    <property type="term" value="P:carbohydrate metabolic process"/>
    <property type="evidence" value="ECO:0007669"/>
    <property type="project" value="InterPro"/>
</dbReference>
<dbReference type="SUPFAM" id="SSF74650">
    <property type="entry name" value="Galactose mutarotase-like"/>
    <property type="match status" value="1"/>
</dbReference>
<gene>
    <name evidence="2" type="ORF">CA13_50900</name>
</gene>
<evidence type="ECO:0000313" key="2">
    <source>
        <dbReference type="EMBL" id="TWT83623.1"/>
    </source>
</evidence>
<dbReference type="EMBL" id="SJPJ01000001">
    <property type="protein sequence ID" value="TWT83623.1"/>
    <property type="molecule type" value="Genomic_DNA"/>
</dbReference>
<comment type="caution">
    <text evidence="2">The sequence shown here is derived from an EMBL/GenBank/DDBJ whole genome shotgun (WGS) entry which is preliminary data.</text>
</comment>
<feature type="signal peptide" evidence="1">
    <location>
        <begin position="1"/>
        <end position="20"/>
    </location>
</feature>
<dbReference type="GO" id="GO:0030246">
    <property type="term" value="F:carbohydrate binding"/>
    <property type="evidence" value="ECO:0007669"/>
    <property type="project" value="InterPro"/>
</dbReference>
<dbReference type="Pfam" id="PF01263">
    <property type="entry name" value="Aldose_epim"/>
    <property type="match status" value="1"/>
</dbReference>
<dbReference type="AlphaFoldDB" id="A0A5C5ZAR5"/>
<dbReference type="InterPro" id="IPR014718">
    <property type="entry name" value="GH-type_carb-bd"/>
</dbReference>
<keyword evidence="1" id="KW-0732">Signal</keyword>
<sequence length="317" mass="36224" precursor="true">MKLTLIFATFFSMLTIPAFAHETNDITIENEALRVRINSTGAELTSLVAKNTGREYLWHGDPKFWSDRAPLMFPVNVRFKGDRYSYQDNHYVIPKMGLAIYRLFETVPSPNANEATFRLIANKDTLRQYPFPFELRVTYRLEDTQLISEFKVANHGNEVMPFALGGHPGFAFPISAKYQREDFEYWFSKKISTDRNEIVESLIQPKVIPFMKDESTLSFGDNRVPDGGILLTNTVARTIGLAQKGESPFVTVDLGDFPNVNLWSPPGFPFACIEPMIGHHDSQDSPETIEDKDYLIRLEPGESRTYRFTITVHPLIK</sequence>